<dbReference type="InterPro" id="IPR041540">
    <property type="entry name" value="VATC"/>
</dbReference>
<dbReference type="EMBL" id="CAJOBB010016520">
    <property type="protein sequence ID" value="CAF4329459.1"/>
    <property type="molecule type" value="Genomic_DNA"/>
</dbReference>
<dbReference type="AlphaFoldDB" id="A0A820JS46"/>
<dbReference type="Pfam" id="PF18716">
    <property type="entry name" value="VATC"/>
    <property type="match status" value="1"/>
</dbReference>
<evidence type="ECO:0000259" key="1">
    <source>
        <dbReference type="Pfam" id="PF18716"/>
    </source>
</evidence>
<evidence type="ECO:0000313" key="2">
    <source>
        <dbReference type="EMBL" id="CAF4329459.1"/>
    </source>
</evidence>
<sequence length="46" mass="5442">KRDELHLGRCWQCAKKISDEPFTYFDYKFCSTACLKAHRTKSKTTV</sequence>
<comment type="caution">
    <text evidence="2">The sequence shown here is derived from an EMBL/GenBank/DDBJ whole genome shotgun (WGS) entry which is preliminary data.</text>
</comment>
<feature type="domain" description="Vms1-associating treble clef" evidence="1">
    <location>
        <begin position="9"/>
        <end position="42"/>
    </location>
</feature>
<organism evidence="2 3">
    <name type="scientific">Adineta steineri</name>
    <dbReference type="NCBI Taxonomy" id="433720"/>
    <lineage>
        <taxon>Eukaryota</taxon>
        <taxon>Metazoa</taxon>
        <taxon>Spiralia</taxon>
        <taxon>Gnathifera</taxon>
        <taxon>Rotifera</taxon>
        <taxon>Eurotatoria</taxon>
        <taxon>Bdelloidea</taxon>
        <taxon>Adinetida</taxon>
        <taxon>Adinetidae</taxon>
        <taxon>Adineta</taxon>
    </lineage>
</organism>
<dbReference type="Proteomes" id="UP000663868">
    <property type="component" value="Unassembled WGS sequence"/>
</dbReference>
<accession>A0A820JS46</accession>
<protein>
    <recommendedName>
        <fullName evidence="1">Vms1-associating treble clef domain-containing protein</fullName>
    </recommendedName>
</protein>
<gene>
    <name evidence="2" type="ORF">KXQ929_LOCUS47086</name>
</gene>
<reference evidence="2" key="1">
    <citation type="submission" date="2021-02" db="EMBL/GenBank/DDBJ databases">
        <authorList>
            <person name="Nowell W R."/>
        </authorList>
    </citation>
    <scope>NUCLEOTIDE SEQUENCE</scope>
</reference>
<evidence type="ECO:0000313" key="3">
    <source>
        <dbReference type="Proteomes" id="UP000663868"/>
    </source>
</evidence>
<name>A0A820JS46_9BILA</name>
<proteinExistence type="predicted"/>
<feature type="non-terminal residue" evidence="2">
    <location>
        <position position="1"/>
    </location>
</feature>